<dbReference type="FunFam" id="1.10.287.950:FF:000001">
    <property type="entry name" value="Methyl-accepting chemotaxis sensory transducer"/>
    <property type="match status" value="1"/>
</dbReference>
<dbReference type="Proteomes" id="UP000239549">
    <property type="component" value="Unassembled WGS sequence"/>
</dbReference>
<dbReference type="SUPFAM" id="SSF103190">
    <property type="entry name" value="Sensory domain-like"/>
    <property type="match status" value="1"/>
</dbReference>
<dbReference type="InterPro" id="IPR003660">
    <property type="entry name" value="HAMP_dom"/>
</dbReference>
<evidence type="ECO:0000256" key="10">
    <source>
        <dbReference type="SAM" id="Coils"/>
    </source>
</evidence>
<evidence type="ECO:0000256" key="9">
    <source>
        <dbReference type="PROSITE-ProRule" id="PRU00284"/>
    </source>
</evidence>
<evidence type="ECO:0000313" key="14">
    <source>
        <dbReference type="EMBL" id="GBF34430.1"/>
    </source>
</evidence>
<keyword evidence="5 11" id="KW-1133">Transmembrane helix</keyword>
<dbReference type="AlphaFoldDB" id="A0A2L2XE50"/>
<keyword evidence="2" id="KW-1003">Cell membrane</keyword>
<dbReference type="EMBL" id="BFAV01000140">
    <property type="protein sequence ID" value="GBF34430.1"/>
    <property type="molecule type" value="Genomic_DNA"/>
</dbReference>
<proteinExistence type="inferred from homology"/>
<dbReference type="GO" id="GO:0007165">
    <property type="term" value="P:signal transduction"/>
    <property type="evidence" value="ECO:0007669"/>
    <property type="project" value="UniProtKB-KW"/>
</dbReference>
<keyword evidence="15" id="KW-1185">Reference proteome</keyword>
<evidence type="ECO:0000259" key="12">
    <source>
        <dbReference type="PROSITE" id="PS50111"/>
    </source>
</evidence>
<keyword evidence="6 11" id="KW-0472">Membrane</keyword>
<evidence type="ECO:0000259" key="13">
    <source>
        <dbReference type="PROSITE" id="PS50885"/>
    </source>
</evidence>
<evidence type="ECO:0000256" key="4">
    <source>
        <dbReference type="ARBA" id="ARBA00022692"/>
    </source>
</evidence>
<dbReference type="InterPro" id="IPR029151">
    <property type="entry name" value="Sensor-like_sf"/>
</dbReference>
<evidence type="ECO:0000256" key="7">
    <source>
        <dbReference type="ARBA" id="ARBA00023224"/>
    </source>
</evidence>
<name>A0A2L2XE50_9FIRM</name>
<dbReference type="PANTHER" id="PTHR32089">
    <property type="entry name" value="METHYL-ACCEPTING CHEMOTAXIS PROTEIN MCPB"/>
    <property type="match status" value="1"/>
</dbReference>
<dbReference type="CDD" id="cd06225">
    <property type="entry name" value="HAMP"/>
    <property type="match status" value="1"/>
</dbReference>
<dbReference type="SUPFAM" id="SSF58104">
    <property type="entry name" value="Methyl-accepting chemotaxis protein (MCP) signaling domain"/>
    <property type="match status" value="1"/>
</dbReference>
<dbReference type="PANTHER" id="PTHR32089:SF112">
    <property type="entry name" value="LYSOZYME-LIKE PROTEIN-RELATED"/>
    <property type="match status" value="1"/>
</dbReference>
<comment type="similarity">
    <text evidence="8">Belongs to the methyl-accepting chemotaxis (MCP) protein family.</text>
</comment>
<dbReference type="GO" id="GO:0006935">
    <property type="term" value="P:chemotaxis"/>
    <property type="evidence" value="ECO:0007669"/>
    <property type="project" value="UniProtKB-KW"/>
</dbReference>
<dbReference type="InterPro" id="IPR004089">
    <property type="entry name" value="MCPsignal_dom"/>
</dbReference>
<evidence type="ECO:0000256" key="11">
    <source>
        <dbReference type="SAM" id="Phobius"/>
    </source>
</evidence>
<keyword evidence="4 11" id="KW-0812">Transmembrane</keyword>
<feature type="transmembrane region" description="Helical" evidence="11">
    <location>
        <begin position="301"/>
        <end position="321"/>
    </location>
</feature>
<feature type="domain" description="Methyl-accepting transducer" evidence="12">
    <location>
        <begin position="372"/>
        <end position="615"/>
    </location>
</feature>
<feature type="transmembrane region" description="Helical" evidence="11">
    <location>
        <begin position="12"/>
        <end position="30"/>
    </location>
</feature>
<comment type="caution">
    <text evidence="14">The sequence shown here is derived from an EMBL/GenBank/DDBJ whole genome shotgun (WGS) entry which is preliminary data.</text>
</comment>
<dbReference type="RefSeq" id="WP_165792138.1">
    <property type="nucleotide sequence ID" value="NZ_BFAV01000140.1"/>
</dbReference>
<dbReference type="Gene3D" id="3.30.450.20">
    <property type="entry name" value="PAS domain"/>
    <property type="match status" value="1"/>
</dbReference>
<dbReference type="Pfam" id="PF02743">
    <property type="entry name" value="dCache_1"/>
    <property type="match status" value="1"/>
</dbReference>
<sequence>MNKYSKSVVTKLLTPIIILLVISFALLAIVNNYEMKKLVWSGIKTSGTESSKRAAAEIQSYLERYSGMVMALANSREIIDFAKITKERSPKSYQGSDKYVNYLLTIRNVVSKDSNIFNLYFGSENSQTFFDIQEFEVPPDYTCDKRSWYVEGKKANRIYVTKPYIDKVTGKQVVSITAPVYEGNSYLGLFVMDLSLETVDKIVDTVGTYNGGYAFLVAQDGTFLVHPEKKLIMSAKATQIEGEFSKIGSEMVSGKDGWGLSNFNGETLYTFYDPIKLADWSIGVNVPEAEITRPIGNQTKLIIIISVIVGIMWILVVLYFVRRTLIPLGTLNKLFGKAAMGNLAIKINDAGSDEIGQLTNSFNMMITSLRDLVNIILTLSGRLVLHSQELAASSEEVSATVEELAGTTNEVAATSAQGAEIAETAAKESDQVRQVAEEGNLAVQKVVEKINSIALAEQMVAGAIKKLGTQSEQIGKIIETITDIAEQTNLLALNAAIEAARAGEHGRGFAVVAEEVRKLAEQSAGASKGITDLVREIQIGVDEAVYAIENGVKEVDEGVQVTNNAGASLKQIIGAVEKNTKMILEAANGSKQANEGTQQLTASNEQIASSIQQVTSAAQELANIAEELQKTVAKFKVDEA</sequence>
<evidence type="ECO:0000256" key="2">
    <source>
        <dbReference type="ARBA" id="ARBA00022475"/>
    </source>
</evidence>
<dbReference type="SMART" id="SM00304">
    <property type="entry name" value="HAMP"/>
    <property type="match status" value="1"/>
</dbReference>
<dbReference type="CDD" id="cd12912">
    <property type="entry name" value="PDC2_MCP_like"/>
    <property type="match status" value="1"/>
</dbReference>
<evidence type="ECO:0000313" key="15">
    <source>
        <dbReference type="Proteomes" id="UP000239549"/>
    </source>
</evidence>
<dbReference type="SMART" id="SM00283">
    <property type="entry name" value="MA"/>
    <property type="match status" value="1"/>
</dbReference>
<keyword evidence="7 9" id="KW-0807">Transducer</keyword>
<dbReference type="PROSITE" id="PS50885">
    <property type="entry name" value="HAMP"/>
    <property type="match status" value="1"/>
</dbReference>
<dbReference type="Gene3D" id="1.10.287.950">
    <property type="entry name" value="Methyl-accepting chemotaxis protein"/>
    <property type="match status" value="1"/>
</dbReference>
<reference evidence="15" key="1">
    <citation type="submission" date="2018-02" db="EMBL/GenBank/DDBJ databases">
        <title>Genome sequence of Desulfocucumis palustris strain NAW-5.</title>
        <authorList>
            <person name="Watanabe M."/>
            <person name="Kojima H."/>
            <person name="Fukui M."/>
        </authorList>
    </citation>
    <scope>NUCLEOTIDE SEQUENCE [LARGE SCALE GENOMIC DNA]</scope>
    <source>
        <strain evidence="15">NAW-5</strain>
    </source>
</reference>
<accession>A0A2L2XE50</accession>
<evidence type="ECO:0000256" key="5">
    <source>
        <dbReference type="ARBA" id="ARBA00022989"/>
    </source>
</evidence>
<dbReference type="CDD" id="cd11386">
    <property type="entry name" value="MCP_signal"/>
    <property type="match status" value="1"/>
</dbReference>
<gene>
    <name evidence="14" type="ORF">DCCM_3548</name>
</gene>
<dbReference type="InterPro" id="IPR033479">
    <property type="entry name" value="dCache_1"/>
</dbReference>
<feature type="domain" description="HAMP" evidence="13">
    <location>
        <begin position="322"/>
        <end position="374"/>
    </location>
</feature>
<organism evidence="14 15">
    <name type="scientific">Desulfocucumis palustris</name>
    <dbReference type="NCBI Taxonomy" id="1898651"/>
    <lineage>
        <taxon>Bacteria</taxon>
        <taxon>Bacillati</taxon>
        <taxon>Bacillota</taxon>
        <taxon>Clostridia</taxon>
        <taxon>Eubacteriales</taxon>
        <taxon>Desulfocucumaceae</taxon>
        <taxon>Desulfocucumis</taxon>
    </lineage>
</organism>
<keyword evidence="10" id="KW-0175">Coiled coil</keyword>
<protein>
    <submittedName>
        <fullName evidence="14">Methyl-accepting chemotaxis protein</fullName>
    </submittedName>
</protein>
<keyword evidence="3" id="KW-0145">Chemotaxis</keyword>
<dbReference type="GO" id="GO:0005886">
    <property type="term" value="C:plasma membrane"/>
    <property type="evidence" value="ECO:0007669"/>
    <property type="project" value="UniProtKB-SubCell"/>
</dbReference>
<dbReference type="CDD" id="cd12913">
    <property type="entry name" value="PDC1_MCP_like"/>
    <property type="match status" value="1"/>
</dbReference>
<dbReference type="Pfam" id="PF00015">
    <property type="entry name" value="MCPsignal"/>
    <property type="match status" value="1"/>
</dbReference>
<feature type="coiled-coil region" evidence="10">
    <location>
        <begin position="611"/>
        <end position="638"/>
    </location>
</feature>
<evidence type="ECO:0000256" key="8">
    <source>
        <dbReference type="ARBA" id="ARBA00029447"/>
    </source>
</evidence>
<comment type="subcellular location">
    <subcellularLocation>
        <location evidence="1">Cell membrane</location>
        <topology evidence="1">Multi-pass membrane protein</topology>
    </subcellularLocation>
</comment>
<evidence type="ECO:0000256" key="6">
    <source>
        <dbReference type="ARBA" id="ARBA00023136"/>
    </source>
</evidence>
<evidence type="ECO:0000256" key="3">
    <source>
        <dbReference type="ARBA" id="ARBA00022500"/>
    </source>
</evidence>
<dbReference type="PROSITE" id="PS50111">
    <property type="entry name" value="CHEMOTAXIS_TRANSDUC_2"/>
    <property type="match status" value="1"/>
</dbReference>
<dbReference type="Pfam" id="PF00672">
    <property type="entry name" value="HAMP"/>
    <property type="match status" value="1"/>
</dbReference>
<evidence type="ECO:0000256" key="1">
    <source>
        <dbReference type="ARBA" id="ARBA00004651"/>
    </source>
</evidence>